<dbReference type="CDD" id="cd18008">
    <property type="entry name" value="DEXDc_SHPRH-like"/>
    <property type="match status" value="1"/>
</dbReference>
<feature type="domain" description="Helicase ATP-binding" evidence="7">
    <location>
        <begin position="407"/>
        <end position="619"/>
    </location>
</feature>
<keyword evidence="10" id="KW-1185">Reference proteome</keyword>
<dbReference type="InterPro" id="IPR050628">
    <property type="entry name" value="SNF2_RAD54_helicase_TF"/>
</dbReference>
<dbReference type="Proteomes" id="UP000193689">
    <property type="component" value="Unassembled WGS sequence"/>
</dbReference>
<evidence type="ECO:0000256" key="2">
    <source>
        <dbReference type="ARBA" id="ARBA00022801"/>
    </source>
</evidence>
<dbReference type="PANTHER" id="PTHR45626">
    <property type="entry name" value="TRANSCRIPTION TERMINATION FACTOR 2-RELATED"/>
    <property type="match status" value="1"/>
</dbReference>
<evidence type="ECO:0000256" key="4">
    <source>
        <dbReference type="PROSITE-ProRule" id="PRU00175"/>
    </source>
</evidence>
<dbReference type="GO" id="GO:0005524">
    <property type="term" value="F:ATP binding"/>
    <property type="evidence" value="ECO:0007669"/>
    <property type="project" value="UniProtKB-KW"/>
</dbReference>
<dbReference type="InterPro" id="IPR027417">
    <property type="entry name" value="P-loop_NTPase"/>
</dbReference>
<dbReference type="CDD" id="cd18793">
    <property type="entry name" value="SF2_C_SNF"/>
    <property type="match status" value="1"/>
</dbReference>
<dbReference type="SUPFAM" id="SSF52540">
    <property type="entry name" value="P-loop containing nucleoside triphosphate hydrolases"/>
    <property type="match status" value="2"/>
</dbReference>
<dbReference type="Gene3D" id="3.40.50.300">
    <property type="entry name" value="P-loop containing nucleotide triphosphate hydrolases"/>
    <property type="match status" value="1"/>
</dbReference>
<evidence type="ECO:0000259" key="7">
    <source>
        <dbReference type="PROSITE" id="PS51192"/>
    </source>
</evidence>
<feature type="region of interest" description="Disordered" evidence="5">
    <location>
        <begin position="449"/>
        <end position="472"/>
    </location>
</feature>
<dbReference type="GO" id="GO:0008094">
    <property type="term" value="F:ATP-dependent activity, acting on DNA"/>
    <property type="evidence" value="ECO:0007669"/>
    <property type="project" value="TreeGrafter"/>
</dbReference>
<dbReference type="Pfam" id="PF00176">
    <property type="entry name" value="SNF2-rel_dom"/>
    <property type="match status" value="1"/>
</dbReference>
<sequence length="1062" mass="119021">MHTNGLNRSGSSASLDFQFSSPNDGSVSNTSTPVSYYSHLDDSHSHNPTPVNGFGNMFERQHNIQQRSSVPQPKRRKVETDDTANQNHGFGSGGSGMMGQYVKDKREEAARIPPNKHVPTVDLTETVDTDGEVTEGPHPQDQEVCYGMIKDVKLNCHLVPSPKPGTTALGGDAYWPRVKIVLNRRQNDPTNIIQAKDYTRQVVGRVDPATSSGLSPLLDSRLQLRTDCHIGTRRKEPDERAGQEISKAYPLVLIVYGPRKSARTVGRHLAIRGLYLRNPIRVDSGVKYENPQIQVGPMAPPASRPHAPAPMPQAPPVIRTVEEIRSQVMGVFDSLTVSEDLPLMEPDSRIQTELLEHQKQGLYFMTKKEQPRKLIENGKTPNSIWQMSFGANGQKQYHNVITGDTCRQPPPETYGGILADMMGLGKTLSILSLVTSSLDAAVEWSQSAPVQPHTSSVRKNKPGPRGFEPPVAQSLDLTRLTRNVRATLLVCPLSTITNWEEQIKAHIVPGTFKYYIYHGSNRIKDLRKLAEFDLVLTTYGSVATELSNRHRGKSGQYPLEELGWFRVVLDEAHMIREQSTQQFKAICRLQASRRWAVTGTPVQNRLDDLAALLAFIRLKPFDDKNKFTQYIVAPFKVCDPDVVMKLRVLVDSVTLRRLKDKINLPPRQDHVIKLKFAPSEEKLYKMFERNAQDKVQVLAQGRERMVGGKTYIHILQSILRLRLISAHGRELLSDEDLQLVQGMSEDSAIDLDSDDETEKPAVAEARAYQAFELMQETSQDKCFLCARKIGSNEVNDVDAEREEPIMGYLSGCFHLFCAACKPTWDDQAGSSGSGNCSFCNQYIQYALVELRKDRAEVEHDGHQHSSRKAKIMNAHCYGGPHTKTKALVEDLLKSKQQSEDNPDEPPFKSVVFSAWTSHLDLIEIALDKVGITHTRLDGKMSRTARTHAMDKFREDNAVHIILVSIMAGGLGLNLTAGNNVYVMEPQYNPAAEAQAVDRVHRLGQKRPVRTVRYIMQNSIEEKMLALQDKKKQLASLSMDRSQVMDKAEAAKQKLQDLRSLFK</sequence>
<dbReference type="PROSITE" id="PS50089">
    <property type="entry name" value="ZF_RING_2"/>
    <property type="match status" value="1"/>
</dbReference>
<dbReference type="OrthoDB" id="448448at2759"/>
<comment type="caution">
    <text evidence="9">The sequence shown here is derived from an EMBL/GenBank/DDBJ whole genome shotgun (WGS) entry which is preliminary data.</text>
</comment>
<feature type="domain" description="RING-type" evidence="6">
    <location>
        <begin position="782"/>
        <end position="840"/>
    </location>
</feature>
<keyword evidence="3" id="KW-0067">ATP-binding</keyword>
<reference evidence="9 10" key="1">
    <citation type="submission" date="2016-07" db="EMBL/GenBank/DDBJ databases">
        <title>Pervasive Adenine N6-methylation of Active Genes in Fungi.</title>
        <authorList>
            <consortium name="DOE Joint Genome Institute"/>
            <person name="Mondo S.J."/>
            <person name="Dannebaum R.O."/>
            <person name="Kuo R.C."/>
            <person name="Labutti K."/>
            <person name="Haridas S."/>
            <person name="Kuo A."/>
            <person name="Salamov A."/>
            <person name="Ahrendt S.R."/>
            <person name="Lipzen A."/>
            <person name="Sullivan W."/>
            <person name="Andreopoulos W.B."/>
            <person name="Clum A."/>
            <person name="Lindquist E."/>
            <person name="Daum C."/>
            <person name="Ramamoorthy G.K."/>
            <person name="Gryganskyi A."/>
            <person name="Culley D."/>
            <person name="Magnuson J.K."/>
            <person name="James T.Y."/>
            <person name="O'Malley M.A."/>
            <person name="Stajich J.E."/>
            <person name="Spatafora J.W."/>
            <person name="Visel A."/>
            <person name="Grigoriev I.V."/>
        </authorList>
    </citation>
    <scope>NUCLEOTIDE SEQUENCE [LARGE SCALE GENOMIC DNA]</scope>
    <source>
        <strain evidence="9 10">CBS 129021</strain>
    </source>
</reference>
<dbReference type="SUPFAM" id="SSF57850">
    <property type="entry name" value="RING/U-box"/>
    <property type="match status" value="1"/>
</dbReference>
<dbReference type="InterPro" id="IPR001650">
    <property type="entry name" value="Helicase_C-like"/>
</dbReference>
<dbReference type="GO" id="GO:0016787">
    <property type="term" value="F:hydrolase activity"/>
    <property type="evidence" value="ECO:0007669"/>
    <property type="project" value="UniProtKB-KW"/>
</dbReference>
<feature type="region of interest" description="Disordered" evidence="5">
    <location>
        <begin position="64"/>
        <end position="99"/>
    </location>
</feature>
<dbReference type="STRING" id="1141098.A0A1Y2DWW8"/>
<accession>A0A1Y2DWW8</accession>
<keyword evidence="4" id="KW-0479">Metal-binding</keyword>
<dbReference type="InterPro" id="IPR014001">
    <property type="entry name" value="Helicase_ATP-bd"/>
</dbReference>
<dbReference type="Gene3D" id="3.40.50.10810">
    <property type="entry name" value="Tandem AAA-ATPase domain"/>
    <property type="match status" value="1"/>
</dbReference>
<keyword evidence="2" id="KW-0378">Hydrolase</keyword>
<organism evidence="9 10">
    <name type="scientific">Pseudomassariella vexata</name>
    <dbReference type="NCBI Taxonomy" id="1141098"/>
    <lineage>
        <taxon>Eukaryota</taxon>
        <taxon>Fungi</taxon>
        <taxon>Dikarya</taxon>
        <taxon>Ascomycota</taxon>
        <taxon>Pezizomycotina</taxon>
        <taxon>Sordariomycetes</taxon>
        <taxon>Xylariomycetidae</taxon>
        <taxon>Amphisphaeriales</taxon>
        <taxon>Pseudomassariaceae</taxon>
        <taxon>Pseudomassariella</taxon>
    </lineage>
</organism>
<dbReference type="InterPro" id="IPR001841">
    <property type="entry name" value="Znf_RING"/>
</dbReference>
<dbReference type="InterPro" id="IPR049730">
    <property type="entry name" value="SNF2/RAD54-like_C"/>
</dbReference>
<dbReference type="AlphaFoldDB" id="A0A1Y2DWW8"/>
<name>A0A1Y2DWW8_9PEZI</name>
<evidence type="ECO:0000256" key="1">
    <source>
        <dbReference type="ARBA" id="ARBA00022741"/>
    </source>
</evidence>
<evidence type="ECO:0000259" key="6">
    <source>
        <dbReference type="PROSITE" id="PS50089"/>
    </source>
</evidence>
<keyword evidence="1" id="KW-0547">Nucleotide-binding</keyword>
<dbReference type="SMART" id="SM00490">
    <property type="entry name" value="HELICc"/>
    <property type="match status" value="1"/>
</dbReference>
<dbReference type="GO" id="GO:0005634">
    <property type="term" value="C:nucleus"/>
    <property type="evidence" value="ECO:0007669"/>
    <property type="project" value="TreeGrafter"/>
</dbReference>
<dbReference type="InParanoid" id="A0A1Y2DWW8"/>
<dbReference type="InterPro" id="IPR038718">
    <property type="entry name" value="SNF2-like_sf"/>
</dbReference>
<evidence type="ECO:0000259" key="8">
    <source>
        <dbReference type="PROSITE" id="PS51194"/>
    </source>
</evidence>
<keyword evidence="4" id="KW-0862">Zinc</keyword>
<dbReference type="PROSITE" id="PS51194">
    <property type="entry name" value="HELICASE_CTER"/>
    <property type="match status" value="1"/>
</dbReference>
<dbReference type="GO" id="GO:0006281">
    <property type="term" value="P:DNA repair"/>
    <property type="evidence" value="ECO:0007669"/>
    <property type="project" value="TreeGrafter"/>
</dbReference>
<dbReference type="SMART" id="SM00487">
    <property type="entry name" value="DEXDc"/>
    <property type="match status" value="1"/>
</dbReference>
<dbReference type="InterPro" id="IPR000330">
    <property type="entry name" value="SNF2_N"/>
</dbReference>
<evidence type="ECO:0000256" key="5">
    <source>
        <dbReference type="SAM" id="MobiDB-lite"/>
    </source>
</evidence>
<dbReference type="PANTHER" id="PTHR45626:SF52">
    <property type="entry name" value="SINGLE-STRANDED DNA-DEPENDENT ATPASE (EUROFUNG)"/>
    <property type="match status" value="1"/>
</dbReference>
<evidence type="ECO:0000313" key="10">
    <source>
        <dbReference type="Proteomes" id="UP000193689"/>
    </source>
</evidence>
<proteinExistence type="predicted"/>
<dbReference type="EMBL" id="MCFJ01000008">
    <property type="protein sequence ID" value="ORY63115.1"/>
    <property type="molecule type" value="Genomic_DNA"/>
</dbReference>
<dbReference type="GeneID" id="63772315"/>
<gene>
    <name evidence="9" type="ORF">BCR38DRAFT_344434</name>
</gene>
<dbReference type="PROSITE" id="PS51192">
    <property type="entry name" value="HELICASE_ATP_BIND_1"/>
    <property type="match status" value="1"/>
</dbReference>
<evidence type="ECO:0000313" key="9">
    <source>
        <dbReference type="EMBL" id="ORY63115.1"/>
    </source>
</evidence>
<keyword evidence="4" id="KW-0863">Zinc-finger</keyword>
<dbReference type="GO" id="GO:0008270">
    <property type="term" value="F:zinc ion binding"/>
    <property type="evidence" value="ECO:0007669"/>
    <property type="project" value="UniProtKB-KW"/>
</dbReference>
<dbReference type="Pfam" id="PF00271">
    <property type="entry name" value="Helicase_C"/>
    <property type="match status" value="1"/>
</dbReference>
<feature type="domain" description="Helicase C-terminal" evidence="8">
    <location>
        <begin position="887"/>
        <end position="1058"/>
    </location>
</feature>
<evidence type="ECO:0000256" key="3">
    <source>
        <dbReference type="ARBA" id="ARBA00022840"/>
    </source>
</evidence>
<dbReference type="RefSeq" id="XP_040714772.1">
    <property type="nucleotide sequence ID" value="XM_040856103.1"/>
</dbReference>
<protein>
    <submittedName>
        <fullName evidence="9">SNF2 family N-terminal domain-domain-containing protein</fullName>
    </submittedName>
</protein>